<dbReference type="AlphaFoldDB" id="A0A2W6IDS8"/>
<comment type="caution">
    <text evidence="1">The sequence shown here is derived from an EMBL/GenBank/DDBJ whole genome shotgun (WGS) entry which is preliminary data.</text>
</comment>
<organism evidence="1 2">
    <name type="scientific">Stenotrophomonas maltophilia</name>
    <name type="common">Pseudomonas maltophilia</name>
    <name type="synonym">Xanthomonas maltophilia</name>
    <dbReference type="NCBI Taxonomy" id="40324"/>
    <lineage>
        <taxon>Bacteria</taxon>
        <taxon>Pseudomonadati</taxon>
        <taxon>Pseudomonadota</taxon>
        <taxon>Gammaproteobacteria</taxon>
        <taxon>Lysobacterales</taxon>
        <taxon>Lysobacteraceae</taxon>
        <taxon>Stenotrophomonas</taxon>
        <taxon>Stenotrophomonas maltophilia group</taxon>
    </lineage>
</organism>
<reference evidence="1 2" key="1">
    <citation type="submission" date="2016-05" db="EMBL/GenBank/DDBJ databases">
        <authorList>
            <person name="Lavstsen T."/>
            <person name="Jespersen J.S."/>
        </authorList>
    </citation>
    <scope>NUCLEOTIDE SEQUENCE [LARGE SCALE GENOMIC DNA]</scope>
    <source>
        <strain evidence="1 2">SM-5815</strain>
    </source>
</reference>
<evidence type="ECO:0000313" key="1">
    <source>
        <dbReference type="EMBL" id="PZS93810.1"/>
    </source>
</evidence>
<proteinExistence type="predicted"/>
<accession>A0A2W6IDS8</accession>
<dbReference type="Proteomes" id="UP000249614">
    <property type="component" value="Unassembled WGS sequence"/>
</dbReference>
<dbReference type="EMBL" id="LXXM01000113">
    <property type="protein sequence ID" value="PZS93810.1"/>
    <property type="molecule type" value="Genomic_DNA"/>
</dbReference>
<protein>
    <submittedName>
        <fullName evidence="1">Uncharacterized protein</fullName>
    </submittedName>
</protein>
<gene>
    <name evidence="1" type="ORF">A7X83_05630</name>
</gene>
<evidence type="ECO:0000313" key="2">
    <source>
        <dbReference type="Proteomes" id="UP000249614"/>
    </source>
</evidence>
<name>A0A2W6IDS8_STEMA</name>
<sequence>MNVMKALQSLGAVGRDAIRAIRQHKYERCESGIYIPAARVSIGGIFRHAHAAAGGELGPWQVDPNRLVNEGLNYLLNAGMGGGSQQTAFYLAPFTGNVTPAADWKGSTFKDVASEFTAYAPATRLPWTTSPSTAEAIGNTAALAAATLTYSAGGPYNLYGIGLLTGSAKGATANILIAATRFATPRTNQLAGDKLAIEYVLSAKDGGDVS</sequence>
<dbReference type="RefSeq" id="WP_033834394.1">
    <property type="nucleotide sequence ID" value="NZ_CAXYHH010000006.1"/>
</dbReference>